<name>A0A523XV32_UNCT6</name>
<keyword evidence="1" id="KW-0732">Signal</keyword>
<dbReference type="Proteomes" id="UP000315534">
    <property type="component" value="Unassembled WGS sequence"/>
</dbReference>
<feature type="chain" id="PRO_5021954232" evidence="1">
    <location>
        <begin position="20"/>
        <end position="281"/>
    </location>
</feature>
<gene>
    <name evidence="2" type="ORF">E3J38_00920</name>
</gene>
<feature type="signal peptide" evidence="1">
    <location>
        <begin position="1"/>
        <end position="19"/>
    </location>
</feature>
<comment type="caution">
    <text evidence="2">The sequence shown here is derived from an EMBL/GenBank/DDBJ whole genome shotgun (WGS) entry which is preliminary data.</text>
</comment>
<reference evidence="2 3" key="1">
    <citation type="submission" date="2019-03" db="EMBL/GenBank/DDBJ databases">
        <title>Metabolic potential of uncultured bacteria and archaea associated with petroleum seepage in deep-sea sediments.</title>
        <authorList>
            <person name="Dong X."/>
            <person name="Hubert C."/>
        </authorList>
    </citation>
    <scope>NUCLEOTIDE SEQUENCE [LARGE SCALE GENOMIC DNA]</scope>
    <source>
        <strain evidence="2">E29_bin36</strain>
    </source>
</reference>
<evidence type="ECO:0000256" key="1">
    <source>
        <dbReference type="SAM" id="SignalP"/>
    </source>
</evidence>
<evidence type="ECO:0000313" key="3">
    <source>
        <dbReference type="Proteomes" id="UP000315534"/>
    </source>
</evidence>
<proteinExistence type="predicted"/>
<accession>A0A523XV32</accession>
<dbReference type="AlphaFoldDB" id="A0A523XV32"/>
<organism evidence="2 3">
    <name type="scientific">candidate division TA06 bacterium</name>
    <dbReference type="NCBI Taxonomy" id="2250710"/>
    <lineage>
        <taxon>Bacteria</taxon>
        <taxon>Bacteria division TA06</taxon>
    </lineage>
</organism>
<evidence type="ECO:0000313" key="2">
    <source>
        <dbReference type="EMBL" id="TET83178.1"/>
    </source>
</evidence>
<dbReference type="EMBL" id="SOIP01000053">
    <property type="protein sequence ID" value="TET83178.1"/>
    <property type="molecule type" value="Genomic_DNA"/>
</dbReference>
<dbReference type="PROSITE" id="PS51257">
    <property type="entry name" value="PROKAR_LIPOPROTEIN"/>
    <property type="match status" value="1"/>
</dbReference>
<sequence length="281" mass="31978">MRKLLLGCVVVAVSVLVLAGCEKTADLTEPPWSDESEIGQIIGELLWFQATGYYGQEDTTTTVASPIIPIYWWRELEGDPPFSLNIQMNSERDSAFVTVALDISGTLHIIALVDTVLQAVDKPLNDNPVRHAIFLKDTVESYHHGWRLYKISGVWVTSDARSVRIDSVRIRSDTYQDTVMSDSLALFLLDEVFTFTQGEGVSLWVYANDDTAEVYFHSWRLPNWHRWRFSNEGGGVYFGVWSTPVEAGIYHSAFDILQHETLWDSAYPYDSNVWLLPYKVE</sequence>
<protein>
    <submittedName>
        <fullName evidence="2">Uncharacterized protein</fullName>
    </submittedName>
</protein>